<organism evidence="2 3">
    <name type="scientific">Falsiroseomonas bella</name>
    <dbReference type="NCBI Taxonomy" id="2184016"/>
    <lineage>
        <taxon>Bacteria</taxon>
        <taxon>Pseudomonadati</taxon>
        <taxon>Pseudomonadota</taxon>
        <taxon>Alphaproteobacteria</taxon>
        <taxon>Acetobacterales</taxon>
        <taxon>Roseomonadaceae</taxon>
        <taxon>Falsiroseomonas</taxon>
    </lineage>
</organism>
<feature type="signal peptide" evidence="1">
    <location>
        <begin position="1"/>
        <end position="22"/>
    </location>
</feature>
<proteinExistence type="predicted"/>
<evidence type="ECO:0000313" key="2">
    <source>
        <dbReference type="EMBL" id="PWS38246.1"/>
    </source>
</evidence>
<reference evidence="3" key="1">
    <citation type="submission" date="2018-05" db="EMBL/GenBank/DDBJ databases">
        <authorList>
            <person name="Du Z."/>
            <person name="Wang X."/>
        </authorList>
    </citation>
    <scope>NUCLEOTIDE SEQUENCE [LARGE SCALE GENOMIC DNA]</scope>
    <source>
        <strain evidence="3">CQN31</strain>
    </source>
</reference>
<evidence type="ECO:0000313" key="3">
    <source>
        <dbReference type="Proteomes" id="UP000245765"/>
    </source>
</evidence>
<feature type="chain" id="PRO_5016260814" description="Cytochrome c" evidence="1">
    <location>
        <begin position="23"/>
        <end position="151"/>
    </location>
</feature>
<dbReference type="GO" id="GO:0009055">
    <property type="term" value="F:electron transfer activity"/>
    <property type="evidence" value="ECO:0007669"/>
    <property type="project" value="InterPro"/>
</dbReference>
<gene>
    <name evidence="2" type="ORF">DFH01_02820</name>
</gene>
<accession>A0A317FKX8</accession>
<comment type="caution">
    <text evidence="2">The sequence shown here is derived from an EMBL/GenBank/DDBJ whole genome shotgun (WGS) entry which is preliminary data.</text>
</comment>
<dbReference type="AlphaFoldDB" id="A0A317FKX8"/>
<name>A0A317FKX8_9PROT</name>
<dbReference type="Proteomes" id="UP000245765">
    <property type="component" value="Unassembled WGS sequence"/>
</dbReference>
<dbReference type="Pfam" id="PF01322">
    <property type="entry name" value="Cytochrom_C_2"/>
    <property type="match status" value="1"/>
</dbReference>
<dbReference type="GO" id="GO:0022900">
    <property type="term" value="P:electron transport chain"/>
    <property type="evidence" value="ECO:0007669"/>
    <property type="project" value="InterPro"/>
</dbReference>
<dbReference type="Gene3D" id="1.20.120.10">
    <property type="entry name" value="Cytochrome c/b562"/>
    <property type="match status" value="1"/>
</dbReference>
<dbReference type="OrthoDB" id="9811729at2"/>
<dbReference type="GO" id="GO:0020037">
    <property type="term" value="F:heme binding"/>
    <property type="evidence" value="ECO:0007669"/>
    <property type="project" value="InterPro"/>
</dbReference>
<dbReference type="EMBL" id="QGNA01000001">
    <property type="protein sequence ID" value="PWS38246.1"/>
    <property type="molecule type" value="Genomic_DNA"/>
</dbReference>
<dbReference type="SUPFAM" id="SSF47175">
    <property type="entry name" value="Cytochromes"/>
    <property type="match status" value="1"/>
</dbReference>
<protein>
    <recommendedName>
        <fullName evidence="4">Cytochrome c</fullName>
    </recommendedName>
</protein>
<evidence type="ECO:0008006" key="4">
    <source>
        <dbReference type="Google" id="ProtNLM"/>
    </source>
</evidence>
<dbReference type="RefSeq" id="WP_109868867.1">
    <property type="nucleotide sequence ID" value="NZ_QGNA01000001.1"/>
</dbReference>
<sequence length="151" mass="15700">MRVWMLAATMAAGLGMAGAAMAQGDVISERRAGLRQMGQNMEAIGAVVQSRGDQAPIVARVDQMIAFYQSLPGRFPANSLTPPVAQGTGEGQTRALAAIEANRADFGTRAQNMIAALNTMKTAAASGGVTADMLRSTGGVCAACHRDYRAR</sequence>
<dbReference type="PROSITE" id="PS51009">
    <property type="entry name" value="CYTCII"/>
    <property type="match status" value="1"/>
</dbReference>
<evidence type="ECO:0000256" key="1">
    <source>
        <dbReference type="SAM" id="SignalP"/>
    </source>
</evidence>
<dbReference type="InterPro" id="IPR010980">
    <property type="entry name" value="Cyt_c/b562"/>
</dbReference>
<keyword evidence="1" id="KW-0732">Signal</keyword>
<dbReference type="GO" id="GO:0005506">
    <property type="term" value="F:iron ion binding"/>
    <property type="evidence" value="ECO:0007669"/>
    <property type="project" value="InterPro"/>
</dbReference>
<keyword evidence="3" id="KW-1185">Reference proteome</keyword>
<dbReference type="InterPro" id="IPR002321">
    <property type="entry name" value="Cyt_c_II"/>
</dbReference>